<reference evidence="1 2" key="1">
    <citation type="submission" date="2016-11" db="EMBL/GenBank/DDBJ databases">
        <title>Draft Genome Assembly of Colletotrichum chlorophyti a pathogen of herbaceous plants.</title>
        <authorList>
            <person name="Gan P."/>
            <person name="Narusaka M."/>
            <person name="Tsushima A."/>
            <person name="Narusaka Y."/>
            <person name="Takano Y."/>
            <person name="Shirasu K."/>
        </authorList>
    </citation>
    <scope>NUCLEOTIDE SEQUENCE [LARGE SCALE GENOMIC DNA]</scope>
    <source>
        <strain evidence="1 2">NTL11</strain>
    </source>
</reference>
<dbReference type="EMBL" id="MPGH01000240">
    <property type="protein sequence ID" value="OLN81908.1"/>
    <property type="molecule type" value="Genomic_DNA"/>
</dbReference>
<evidence type="ECO:0000313" key="2">
    <source>
        <dbReference type="Proteomes" id="UP000186583"/>
    </source>
</evidence>
<dbReference type="Proteomes" id="UP000186583">
    <property type="component" value="Unassembled WGS sequence"/>
</dbReference>
<accession>A0A1Q8RC23</accession>
<name>A0A1Q8RC23_9PEZI</name>
<evidence type="ECO:0000313" key="1">
    <source>
        <dbReference type="EMBL" id="OLN81908.1"/>
    </source>
</evidence>
<organism evidence="1 2">
    <name type="scientific">Colletotrichum chlorophyti</name>
    <dbReference type="NCBI Taxonomy" id="708187"/>
    <lineage>
        <taxon>Eukaryota</taxon>
        <taxon>Fungi</taxon>
        <taxon>Dikarya</taxon>
        <taxon>Ascomycota</taxon>
        <taxon>Pezizomycotina</taxon>
        <taxon>Sordariomycetes</taxon>
        <taxon>Hypocreomycetidae</taxon>
        <taxon>Glomerellales</taxon>
        <taxon>Glomerellaceae</taxon>
        <taxon>Colletotrichum</taxon>
    </lineage>
</organism>
<keyword evidence="2" id="KW-1185">Reference proteome</keyword>
<proteinExistence type="predicted"/>
<protein>
    <submittedName>
        <fullName evidence="1">Uncharacterized protein</fullName>
    </submittedName>
</protein>
<sequence length="66" mass="7018">KLVPAALLAPVRVGFVVATYAARLVALPLAAAPPERRRVPSAVQISVRLLVPVDLDSRLIPELQLA</sequence>
<comment type="caution">
    <text evidence="1">The sequence shown here is derived from an EMBL/GenBank/DDBJ whole genome shotgun (WGS) entry which is preliminary data.</text>
</comment>
<dbReference type="AlphaFoldDB" id="A0A1Q8RC23"/>
<gene>
    <name evidence="1" type="ORF">CCHL11_07055</name>
</gene>
<feature type="non-terminal residue" evidence="1">
    <location>
        <position position="1"/>
    </location>
</feature>